<evidence type="ECO:0000313" key="3">
    <source>
        <dbReference type="Proteomes" id="UP001164743"/>
    </source>
</evidence>
<dbReference type="GeneID" id="77812048"/>
<sequence length="99" mass="10505">MNYISVEVDSVPIDAIACPTNSCQQIRLYLLPAQGPVPSAEEVHPEKVETTRRASPALYHPQPRFPISAAGATVAGHHRHRSGGARLGTEDLGAAPDAL</sequence>
<gene>
    <name evidence="2" type="ORF">PtA15_7A537</name>
</gene>
<feature type="region of interest" description="Disordered" evidence="1">
    <location>
        <begin position="37"/>
        <end position="99"/>
    </location>
</feature>
<name>A0ABY7CPF5_9BASI</name>
<evidence type="ECO:0000313" key="2">
    <source>
        <dbReference type="EMBL" id="WAQ86808.1"/>
    </source>
</evidence>
<evidence type="ECO:0000256" key="1">
    <source>
        <dbReference type="SAM" id="MobiDB-lite"/>
    </source>
</evidence>
<reference evidence="2" key="1">
    <citation type="submission" date="2022-10" db="EMBL/GenBank/DDBJ databases">
        <title>Puccinia triticina Genome sequencing and assembly.</title>
        <authorList>
            <person name="Li C."/>
        </authorList>
    </citation>
    <scope>NUCLEOTIDE SEQUENCE</scope>
    <source>
        <strain evidence="2">Pt15</strain>
    </source>
</reference>
<dbReference type="EMBL" id="CP110427">
    <property type="protein sequence ID" value="WAQ86808.1"/>
    <property type="molecule type" value="Genomic_DNA"/>
</dbReference>
<dbReference type="RefSeq" id="XP_053022363.1">
    <property type="nucleotide sequence ID" value="XM_053171153.1"/>
</dbReference>
<accession>A0ABY7CPF5</accession>
<dbReference type="Proteomes" id="UP001164743">
    <property type="component" value="Chromosome 7A"/>
</dbReference>
<feature type="compositionally biased region" description="Basic and acidic residues" evidence="1">
    <location>
        <begin position="41"/>
        <end position="52"/>
    </location>
</feature>
<keyword evidence="3" id="KW-1185">Reference proteome</keyword>
<protein>
    <submittedName>
        <fullName evidence="2">Uncharacterized protein</fullName>
    </submittedName>
</protein>
<proteinExistence type="predicted"/>
<organism evidence="2 3">
    <name type="scientific">Puccinia triticina</name>
    <dbReference type="NCBI Taxonomy" id="208348"/>
    <lineage>
        <taxon>Eukaryota</taxon>
        <taxon>Fungi</taxon>
        <taxon>Dikarya</taxon>
        <taxon>Basidiomycota</taxon>
        <taxon>Pucciniomycotina</taxon>
        <taxon>Pucciniomycetes</taxon>
        <taxon>Pucciniales</taxon>
        <taxon>Pucciniaceae</taxon>
        <taxon>Puccinia</taxon>
    </lineage>
</organism>